<organism evidence="1 2">
    <name type="scientific">Sinocyclocheilus rhinocerous</name>
    <dbReference type="NCBI Taxonomy" id="307959"/>
    <lineage>
        <taxon>Eukaryota</taxon>
        <taxon>Metazoa</taxon>
        <taxon>Chordata</taxon>
        <taxon>Craniata</taxon>
        <taxon>Vertebrata</taxon>
        <taxon>Euteleostomi</taxon>
        <taxon>Actinopterygii</taxon>
        <taxon>Neopterygii</taxon>
        <taxon>Teleostei</taxon>
        <taxon>Ostariophysi</taxon>
        <taxon>Cypriniformes</taxon>
        <taxon>Cyprinidae</taxon>
        <taxon>Cyprininae</taxon>
        <taxon>Sinocyclocheilus</taxon>
    </lineage>
</organism>
<sequence length="89" mass="9954">MCHFLPCFEEEMFGLLNPGQDASGENGTYGHPSNNVNSSADQCSIAVESRIDCGCCYMPLPQSGLRGTPWHFFKPPEFINLFMSKYINK</sequence>
<evidence type="ECO:0000313" key="1">
    <source>
        <dbReference type="Ensembl" id="ENSSRHP00000090340.1"/>
    </source>
</evidence>
<protein>
    <submittedName>
        <fullName evidence="1">Uncharacterized protein</fullName>
    </submittedName>
</protein>
<proteinExistence type="predicted"/>
<name>A0A673MQ58_9TELE</name>
<keyword evidence="2" id="KW-1185">Reference proteome</keyword>
<reference evidence="1" key="1">
    <citation type="submission" date="2025-08" db="UniProtKB">
        <authorList>
            <consortium name="Ensembl"/>
        </authorList>
    </citation>
    <scope>IDENTIFICATION</scope>
</reference>
<dbReference type="AlphaFoldDB" id="A0A673MQ58"/>
<accession>A0A673MQ58</accession>
<dbReference type="Proteomes" id="UP000472270">
    <property type="component" value="Unassembled WGS sequence"/>
</dbReference>
<dbReference type="Ensembl" id="ENSSRHT00000092779.1">
    <property type="protein sequence ID" value="ENSSRHP00000090340.1"/>
    <property type="gene ID" value="ENSSRHG00000044628.1"/>
</dbReference>
<evidence type="ECO:0000313" key="2">
    <source>
        <dbReference type="Proteomes" id="UP000472270"/>
    </source>
</evidence>
<reference evidence="1" key="2">
    <citation type="submission" date="2025-09" db="UniProtKB">
        <authorList>
            <consortium name="Ensembl"/>
        </authorList>
    </citation>
    <scope>IDENTIFICATION</scope>
</reference>